<dbReference type="SUPFAM" id="SSF52540">
    <property type="entry name" value="P-loop containing nucleoside triphosphate hydrolases"/>
    <property type="match status" value="1"/>
</dbReference>
<evidence type="ECO:0000313" key="6">
    <source>
        <dbReference type="Proteomes" id="UP001158576"/>
    </source>
</evidence>
<keyword evidence="3" id="KW-0732">Signal</keyword>
<reference evidence="5 6" key="1">
    <citation type="submission" date="2021-04" db="EMBL/GenBank/DDBJ databases">
        <authorList>
            <person name="Bliznina A."/>
        </authorList>
    </citation>
    <scope>NUCLEOTIDE SEQUENCE [LARGE SCALE GENOMIC DNA]</scope>
</reference>
<dbReference type="InterPro" id="IPR000863">
    <property type="entry name" value="Sulfotransferase_dom"/>
</dbReference>
<sequence>MGAFTNYILIFLLTLLGTYIFNTEELENPKFQYAVSHVHDSSCNRKVALGDFGQFPVVFLSSFPGSGNTWARQVLEDTTGFYTGSVYYEMEMTRNGLKGEMEHTRSGRTIAVKNHGQKEYESAEGIIMVLRNPYDATLADYKRQMSGSHTGNLEKKDFENEIWRKFIDQHMHRWFGSAVWFPMFAEKAKIPMLIIYYEDMKENLVKEMRKVVDWYREHFKIPLDDAEHRLDCLLKQEVKFHRKKTDLGDIWPADKIPGLDKGIREMQAFYEHHQLPEMPDSYLKDPEKSKKLPSEHLQMTVVTSHAIKKVDETVKKRELFMKNGQQYVFTTADQFRVKAD</sequence>
<gene>
    <name evidence="5" type="ORF">OKIOD_LOCUS131</name>
</gene>
<evidence type="ECO:0000256" key="1">
    <source>
        <dbReference type="ARBA" id="ARBA00010236"/>
    </source>
</evidence>
<feature type="signal peptide" evidence="3">
    <location>
        <begin position="1"/>
        <end position="20"/>
    </location>
</feature>
<dbReference type="Gene3D" id="3.40.50.300">
    <property type="entry name" value="P-loop containing nucleotide triphosphate hydrolases"/>
    <property type="match status" value="1"/>
</dbReference>
<keyword evidence="6" id="KW-1185">Reference proteome</keyword>
<comment type="similarity">
    <text evidence="1">Belongs to the WSCD family.</text>
</comment>
<evidence type="ECO:0000256" key="3">
    <source>
        <dbReference type="SAM" id="SignalP"/>
    </source>
</evidence>
<dbReference type="PANTHER" id="PTHR45964:SF9">
    <property type="entry name" value="SULFOTRANSFERASE"/>
    <property type="match status" value="1"/>
</dbReference>
<evidence type="ECO:0000256" key="2">
    <source>
        <dbReference type="RuleBase" id="RU361155"/>
    </source>
</evidence>
<feature type="domain" description="Sulfotransferase" evidence="4">
    <location>
        <begin position="124"/>
        <end position="216"/>
    </location>
</feature>
<dbReference type="InterPro" id="IPR051589">
    <property type="entry name" value="Sialate-O-sulfotransferase"/>
</dbReference>
<name>A0ABN7RGK2_OIKDI</name>
<dbReference type="Pfam" id="PF00685">
    <property type="entry name" value="Sulfotransfer_1"/>
    <property type="match status" value="1"/>
</dbReference>
<accession>A0ABN7RGK2</accession>
<dbReference type="Proteomes" id="UP001158576">
    <property type="component" value="Chromosome PAR"/>
</dbReference>
<dbReference type="InterPro" id="IPR027417">
    <property type="entry name" value="P-loop_NTPase"/>
</dbReference>
<dbReference type="EC" id="2.8.2.-" evidence="2"/>
<protein>
    <recommendedName>
        <fullName evidence="2">Sulfotransferase</fullName>
        <ecNumber evidence="2">2.8.2.-</ecNumber>
    </recommendedName>
</protein>
<proteinExistence type="inferred from homology"/>
<feature type="chain" id="PRO_5046963251" description="Sulfotransferase" evidence="3">
    <location>
        <begin position="21"/>
        <end position="340"/>
    </location>
</feature>
<evidence type="ECO:0000313" key="5">
    <source>
        <dbReference type="EMBL" id="CAG5076870.1"/>
    </source>
</evidence>
<comment type="similarity">
    <text evidence="2">Belongs to the sulfotransferase 1 family.</text>
</comment>
<dbReference type="PANTHER" id="PTHR45964">
    <property type="entry name" value="WSCD FAMILY MEMBER CG9164"/>
    <property type="match status" value="1"/>
</dbReference>
<dbReference type="EMBL" id="OU015568">
    <property type="protein sequence ID" value="CAG5076870.1"/>
    <property type="molecule type" value="Genomic_DNA"/>
</dbReference>
<organism evidence="5 6">
    <name type="scientific">Oikopleura dioica</name>
    <name type="common">Tunicate</name>
    <dbReference type="NCBI Taxonomy" id="34765"/>
    <lineage>
        <taxon>Eukaryota</taxon>
        <taxon>Metazoa</taxon>
        <taxon>Chordata</taxon>
        <taxon>Tunicata</taxon>
        <taxon>Appendicularia</taxon>
        <taxon>Copelata</taxon>
        <taxon>Oikopleuridae</taxon>
        <taxon>Oikopleura</taxon>
    </lineage>
</organism>
<evidence type="ECO:0000259" key="4">
    <source>
        <dbReference type="Pfam" id="PF00685"/>
    </source>
</evidence>
<keyword evidence="2" id="KW-0808">Transferase</keyword>